<evidence type="ECO:0000256" key="5">
    <source>
        <dbReference type="SAM" id="Phobius"/>
    </source>
</evidence>
<feature type="transmembrane region" description="Helical" evidence="5">
    <location>
        <begin position="302"/>
        <end position="319"/>
    </location>
</feature>
<keyword evidence="2 5" id="KW-1133">Transmembrane helix</keyword>
<evidence type="ECO:0000313" key="7">
    <source>
        <dbReference type="Proteomes" id="UP000246740"/>
    </source>
</evidence>
<sequence length="492" mass="50592">MWERRAYSDRVIWSLASSLPTFQMHARPACCSCASNAPCDRQYGTMSDSPAIPGSPVVEEEAASASASASAAQQPVDAAEAARLKREARKARILSKGSDRLARITNTGRGEGASAYLDSQTPLGGGVGTESPSLSTPTSAVGAAGNMTSSTSTSTSTSSASASVAKPSTTVSAEDDDPLEVDISTLPQRRRDMSSMTSSYDSDMMASNPFLGQGAPGGEGPGMPQNPMEALMAMMQGGGAGGMGGMGGMGTGPDGQPDMSGLPPQLAAMMQQFGAGAGGAGGPGGASIAPTATRTKSAFERIFDLLQAALVVLLAVVAAKSSLFNDDHSSLAPVSISVDSAAVSGKLSTMQRWARLGYQKPSPEEWALSPSMASSRAFATLPGLSFASALPMFWLFLGLEVSLQAIRIVIFSKKTPAPPSLLATLASALPIPHINLAIRLAGKYLALVNAFVNDFAILVFVFGASVIWSTYSLGGPAHLESTPIARPFKDEL</sequence>
<dbReference type="InParanoid" id="A0A317XPG1"/>
<feature type="region of interest" description="Disordered" evidence="4">
    <location>
        <begin position="48"/>
        <end position="75"/>
    </location>
</feature>
<dbReference type="AlphaFoldDB" id="A0A317XPG1"/>
<protein>
    <recommendedName>
        <fullName evidence="8">Golgi to ER traffic protein 2</fullName>
    </recommendedName>
</protein>
<name>A0A317XPG1_9BASI</name>
<feature type="transmembrane region" description="Helical" evidence="5">
    <location>
        <begin position="444"/>
        <end position="468"/>
    </location>
</feature>
<dbReference type="Pfam" id="PF08690">
    <property type="entry name" value="GET2"/>
    <property type="match status" value="1"/>
</dbReference>
<keyword evidence="3 5" id="KW-0472">Membrane</keyword>
<dbReference type="EMBL" id="KZ819195">
    <property type="protein sequence ID" value="PWY99258.1"/>
    <property type="molecule type" value="Genomic_DNA"/>
</dbReference>
<evidence type="ECO:0000256" key="2">
    <source>
        <dbReference type="ARBA" id="ARBA00022989"/>
    </source>
</evidence>
<evidence type="ECO:0000256" key="1">
    <source>
        <dbReference type="ARBA" id="ARBA00022692"/>
    </source>
</evidence>
<dbReference type="STRING" id="1882483.A0A317XPG1"/>
<feature type="compositionally biased region" description="Low complexity" evidence="4">
    <location>
        <begin position="148"/>
        <end position="172"/>
    </location>
</feature>
<keyword evidence="7" id="KW-1185">Reference proteome</keyword>
<accession>A0A317XPG1</accession>
<dbReference type="InterPro" id="IPR028143">
    <property type="entry name" value="Get2/sif1"/>
</dbReference>
<dbReference type="GO" id="GO:0006890">
    <property type="term" value="P:retrograde vesicle-mediated transport, Golgi to endoplasmic reticulum"/>
    <property type="evidence" value="ECO:0007669"/>
    <property type="project" value="TreeGrafter"/>
</dbReference>
<evidence type="ECO:0000256" key="4">
    <source>
        <dbReference type="SAM" id="MobiDB-lite"/>
    </source>
</evidence>
<keyword evidence="1 5" id="KW-0812">Transmembrane</keyword>
<dbReference type="Proteomes" id="UP000246740">
    <property type="component" value="Unassembled WGS sequence"/>
</dbReference>
<dbReference type="OrthoDB" id="5393181at2759"/>
<dbReference type="PANTHER" id="PTHR28263">
    <property type="entry name" value="GOLGI TO ER TRAFFIC PROTEIN 2"/>
    <property type="match status" value="1"/>
</dbReference>
<organism evidence="6 7">
    <name type="scientific">Testicularia cyperi</name>
    <dbReference type="NCBI Taxonomy" id="1882483"/>
    <lineage>
        <taxon>Eukaryota</taxon>
        <taxon>Fungi</taxon>
        <taxon>Dikarya</taxon>
        <taxon>Basidiomycota</taxon>
        <taxon>Ustilaginomycotina</taxon>
        <taxon>Ustilaginomycetes</taxon>
        <taxon>Ustilaginales</taxon>
        <taxon>Anthracoideaceae</taxon>
        <taxon>Testicularia</taxon>
    </lineage>
</organism>
<reference evidence="6 7" key="1">
    <citation type="journal article" date="2018" name="Mol. Biol. Evol.">
        <title>Broad Genomic Sampling Reveals a Smut Pathogenic Ancestry of the Fungal Clade Ustilaginomycotina.</title>
        <authorList>
            <person name="Kijpornyongpan T."/>
            <person name="Mondo S.J."/>
            <person name="Barry K."/>
            <person name="Sandor L."/>
            <person name="Lee J."/>
            <person name="Lipzen A."/>
            <person name="Pangilinan J."/>
            <person name="LaButti K."/>
            <person name="Hainaut M."/>
            <person name="Henrissat B."/>
            <person name="Grigoriev I.V."/>
            <person name="Spatafora J.W."/>
            <person name="Aime M.C."/>
        </authorList>
    </citation>
    <scope>NUCLEOTIDE SEQUENCE [LARGE SCALE GENOMIC DNA]</scope>
    <source>
        <strain evidence="6 7">MCA 3645</strain>
    </source>
</reference>
<feature type="compositionally biased region" description="Low complexity" evidence="4">
    <location>
        <begin position="194"/>
        <end position="213"/>
    </location>
</feature>
<gene>
    <name evidence="6" type="ORF">BCV70DRAFT_212115</name>
</gene>
<proteinExistence type="predicted"/>
<feature type="region of interest" description="Disordered" evidence="4">
    <location>
        <begin position="104"/>
        <end position="224"/>
    </location>
</feature>
<evidence type="ECO:0000256" key="3">
    <source>
        <dbReference type="ARBA" id="ARBA00023136"/>
    </source>
</evidence>
<feature type="compositionally biased region" description="Polar residues" evidence="4">
    <location>
        <begin position="130"/>
        <end position="139"/>
    </location>
</feature>
<feature type="compositionally biased region" description="Low complexity" evidence="4">
    <location>
        <begin position="63"/>
        <end position="75"/>
    </location>
</feature>
<evidence type="ECO:0008006" key="8">
    <source>
        <dbReference type="Google" id="ProtNLM"/>
    </source>
</evidence>
<feature type="transmembrane region" description="Helical" evidence="5">
    <location>
        <begin position="377"/>
        <end position="399"/>
    </location>
</feature>
<dbReference type="PANTHER" id="PTHR28263:SF1">
    <property type="entry name" value="GOLGI TO ER TRAFFIC PROTEIN 2"/>
    <property type="match status" value="1"/>
</dbReference>
<evidence type="ECO:0000313" key="6">
    <source>
        <dbReference type="EMBL" id="PWY99258.1"/>
    </source>
</evidence>